<accession>A0A5B0N0W3</accession>
<dbReference type="Proteomes" id="UP000324748">
    <property type="component" value="Unassembled WGS sequence"/>
</dbReference>
<dbReference type="EMBL" id="VSWC01000119">
    <property type="protein sequence ID" value="KAA1082881.1"/>
    <property type="molecule type" value="Genomic_DNA"/>
</dbReference>
<feature type="compositionally biased region" description="Polar residues" evidence="1">
    <location>
        <begin position="29"/>
        <end position="49"/>
    </location>
</feature>
<evidence type="ECO:0000313" key="3">
    <source>
        <dbReference type="Proteomes" id="UP000324748"/>
    </source>
</evidence>
<name>A0A5B0N0W3_PUCGR</name>
<evidence type="ECO:0000256" key="1">
    <source>
        <dbReference type="SAM" id="MobiDB-lite"/>
    </source>
</evidence>
<sequence length="95" mass="10933">MEYDREEAQNIAELYPLSDLENAVPQEPNLETPQSKSYQENPALNNKYPNNFWKDERPLKLFRMITFRDLSKLIKSLFLFSTGQSASTSSIAVAC</sequence>
<protein>
    <submittedName>
        <fullName evidence="2">Uncharacterized protein</fullName>
    </submittedName>
</protein>
<proteinExistence type="predicted"/>
<gene>
    <name evidence="2" type="ORF">PGT21_018569</name>
</gene>
<reference evidence="2 3" key="1">
    <citation type="submission" date="2019-05" db="EMBL/GenBank/DDBJ databases">
        <title>Emergence of the Ug99 lineage of the wheat stem rust pathogen through somatic hybridization.</title>
        <authorList>
            <person name="Li F."/>
            <person name="Upadhyaya N.M."/>
            <person name="Sperschneider J."/>
            <person name="Matny O."/>
            <person name="Nguyen-Phuc H."/>
            <person name="Mago R."/>
            <person name="Raley C."/>
            <person name="Miller M.E."/>
            <person name="Silverstein K.A.T."/>
            <person name="Henningsen E."/>
            <person name="Hirsch C.D."/>
            <person name="Visser B."/>
            <person name="Pretorius Z.A."/>
            <person name="Steffenson B.J."/>
            <person name="Schwessinger B."/>
            <person name="Dodds P.N."/>
            <person name="Figueroa M."/>
        </authorList>
    </citation>
    <scope>NUCLEOTIDE SEQUENCE [LARGE SCALE GENOMIC DNA]</scope>
    <source>
        <strain evidence="2">21-0</strain>
    </source>
</reference>
<dbReference type="AlphaFoldDB" id="A0A5B0N0W3"/>
<feature type="region of interest" description="Disordered" evidence="1">
    <location>
        <begin position="22"/>
        <end position="49"/>
    </location>
</feature>
<dbReference type="OrthoDB" id="10529886at2759"/>
<evidence type="ECO:0000313" key="2">
    <source>
        <dbReference type="EMBL" id="KAA1082881.1"/>
    </source>
</evidence>
<organism evidence="2 3">
    <name type="scientific">Puccinia graminis f. sp. tritici</name>
    <dbReference type="NCBI Taxonomy" id="56615"/>
    <lineage>
        <taxon>Eukaryota</taxon>
        <taxon>Fungi</taxon>
        <taxon>Dikarya</taxon>
        <taxon>Basidiomycota</taxon>
        <taxon>Pucciniomycotina</taxon>
        <taxon>Pucciniomycetes</taxon>
        <taxon>Pucciniales</taxon>
        <taxon>Pucciniaceae</taxon>
        <taxon>Puccinia</taxon>
    </lineage>
</organism>
<comment type="caution">
    <text evidence="2">The sequence shown here is derived from an EMBL/GenBank/DDBJ whole genome shotgun (WGS) entry which is preliminary data.</text>
</comment>
<keyword evidence="3" id="KW-1185">Reference proteome</keyword>